<dbReference type="EMBL" id="BLAL01000218">
    <property type="protein sequence ID" value="GES92834.1"/>
    <property type="molecule type" value="Genomic_DNA"/>
</dbReference>
<evidence type="ECO:0008006" key="4">
    <source>
        <dbReference type="Google" id="ProtNLM"/>
    </source>
</evidence>
<evidence type="ECO:0000313" key="1">
    <source>
        <dbReference type="EMBL" id="GBB98243.1"/>
    </source>
</evidence>
<reference evidence="2" key="2">
    <citation type="submission" date="2019-10" db="EMBL/GenBank/DDBJ databases">
        <title>Conservation and host-specific expression of non-tandemly repeated heterogenous ribosome RNA gene in arbuscular mycorrhizal fungi.</title>
        <authorList>
            <person name="Maeda T."/>
            <person name="Kobayashi Y."/>
            <person name="Nakagawa T."/>
            <person name="Ezawa T."/>
            <person name="Yamaguchi K."/>
            <person name="Bino T."/>
            <person name="Nishimoto Y."/>
            <person name="Shigenobu S."/>
            <person name="Kawaguchi M."/>
        </authorList>
    </citation>
    <scope>NUCLEOTIDE SEQUENCE</scope>
    <source>
        <strain evidence="2">HR1</strain>
    </source>
</reference>
<dbReference type="InterPro" id="IPR032675">
    <property type="entry name" value="LRR_dom_sf"/>
</dbReference>
<dbReference type="AlphaFoldDB" id="A0A2Z6R7Q1"/>
<dbReference type="OrthoDB" id="2330282at2759"/>
<organism evidence="1 3">
    <name type="scientific">Rhizophagus clarus</name>
    <dbReference type="NCBI Taxonomy" id="94130"/>
    <lineage>
        <taxon>Eukaryota</taxon>
        <taxon>Fungi</taxon>
        <taxon>Fungi incertae sedis</taxon>
        <taxon>Mucoromycota</taxon>
        <taxon>Glomeromycotina</taxon>
        <taxon>Glomeromycetes</taxon>
        <taxon>Glomerales</taxon>
        <taxon>Glomeraceae</taxon>
        <taxon>Rhizophagus</taxon>
    </lineage>
</organism>
<protein>
    <recommendedName>
        <fullName evidence="4">F-box domain-containing protein</fullName>
    </recommendedName>
</protein>
<keyword evidence="3" id="KW-1185">Reference proteome</keyword>
<sequence length="481" mass="55496">MEKLNVDCLVLIFNELRESKKSLYSCILVNREWCHLVVPILWSNYQYILREKSRKKFSNTILSCLPTSSKQLLFDNAISLPSTVFSKPPTFNYVSLCKFLRVEIIDNIIRVVLLKQGISKNIDYLQKRELLEQEIYKLFISQCKNIKELIWRTSQHLALFPGALTCFSQLYSLNIDLHYVNSDNLYEMAQICKNLGELVIDNCSQDNPGLIFLIDIQRNLKSVSFNFLIKKGTCEGLSNAIARKGCAINNLSLDNSIDIISHSFLTSLINLKYLTIYDDCESIEGIKEFHKFLANSRLPNLQFLSIEIDLLCFKELATLIENTKGNISCISVYTYNKSVESTGMLLKAIYNHCPKIENLATYIVPSDLIYVKSLVMNCRNLINLSLILKNLNEDGDVGDELLDILTKFSSKYLAHIRISGVWNYSIDAFEKYFESYRGRKLFSFYIYEYPKGSITTEHAKIVRKYFNEGIIVNSNLKYLFN</sequence>
<dbReference type="Gene3D" id="3.80.10.10">
    <property type="entry name" value="Ribonuclease Inhibitor"/>
    <property type="match status" value="1"/>
</dbReference>
<gene>
    <name evidence="2" type="ORF">RCL2_001959400</name>
    <name evidence="1" type="ORF">RclHR1_03180008</name>
</gene>
<reference evidence="1 3" key="1">
    <citation type="submission" date="2017-11" db="EMBL/GenBank/DDBJ databases">
        <title>The genome of Rhizophagus clarus HR1 reveals common genetic basis of auxotrophy among arbuscular mycorrhizal fungi.</title>
        <authorList>
            <person name="Kobayashi Y."/>
        </authorList>
    </citation>
    <scope>NUCLEOTIDE SEQUENCE [LARGE SCALE GENOMIC DNA]</scope>
    <source>
        <strain evidence="1 3">HR1</strain>
    </source>
</reference>
<accession>A0A2Z6R7Q1</accession>
<comment type="caution">
    <text evidence="1">The sequence shown here is derived from an EMBL/GenBank/DDBJ whole genome shotgun (WGS) entry which is preliminary data.</text>
</comment>
<evidence type="ECO:0000313" key="2">
    <source>
        <dbReference type="EMBL" id="GES92834.1"/>
    </source>
</evidence>
<dbReference type="Proteomes" id="UP000247702">
    <property type="component" value="Unassembled WGS sequence"/>
</dbReference>
<dbReference type="SUPFAM" id="SSF52047">
    <property type="entry name" value="RNI-like"/>
    <property type="match status" value="1"/>
</dbReference>
<dbReference type="EMBL" id="BEXD01002424">
    <property type="protein sequence ID" value="GBB98243.1"/>
    <property type="molecule type" value="Genomic_DNA"/>
</dbReference>
<proteinExistence type="predicted"/>
<dbReference type="Proteomes" id="UP000615446">
    <property type="component" value="Unassembled WGS sequence"/>
</dbReference>
<name>A0A2Z6R7Q1_9GLOM</name>
<evidence type="ECO:0000313" key="3">
    <source>
        <dbReference type="Proteomes" id="UP000247702"/>
    </source>
</evidence>